<name>A0A5B9M4H8_9BACT</name>
<protein>
    <submittedName>
        <fullName evidence="2">Uncharacterized protein</fullName>
    </submittedName>
</protein>
<feature type="region of interest" description="Disordered" evidence="1">
    <location>
        <begin position="1"/>
        <end position="25"/>
    </location>
</feature>
<evidence type="ECO:0000313" key="2">
    <source>
        <dbReference type="EMBL" id="QEF96031.1"/>
    </source>
</evidence>
<evidence type="ECO:0000313" key="3">
    <source>
        <dbReference type="Proteomes" id="UP000321353"/>
    </source>
</evidence>
<dbReference type="KEGG" id="smam:Mal15_00570"/>
<sequence>MDQPADPNLDHRSDAVVSRNGENLHSVRIDGGGRLGFVPKSVAEAAKAFDSQQPTREKPKFLANSATTYDPCRV</sequence>
<keyword evidence="3" id="KW-1185">Reference proteome</keyword>
<dbReference type="AlphaFoldDB" id="A0A5B9M4H8"/>
<proteinExistence type="predicted"/>
<evidence type="ECO:0000256" key="1">
    <source>
        <dbReference type="SAM" id="MobiDB-lite"/>
    </source>
</evidence>
<gene>
    <name evidence="2" type="ORF">Mal15_00570</name>
</gene>
<dbReference type="Proteomes" id="UP000321353">
    <property type="component" value="Chromosome"/>
</dbReference>
<feature type="region of interest" description="Disordered" evidence="1">
    <location>
        <begin position="47"/>
        <end position="74"/>
    </location>
</feature>
<reference evidence="2 3" key="1">
    <citation type="submission" date="2019-02" db="EMBL/GenBank/DDBJ databases">
        <title>Planctomycetal bacteria perform biofilm scaping via a novel small molecule.</title>
        <authorList>
            <person name="Jeske O."/>
            <person name="Boedeker C."/>
            <person name="Wiegand S."/>
            <person name="Breitling P."/>
            <person name="Kallscheuer N."/>
            <person name="Jogler M."/>
            <person name="Rohde M."/>
            <person name="Petersen J."/>
            <person name="Medema M.H."/>
            <person name="Surup F."/>
            <person name="Jogler C."/>
        </authorList>
    </citation>
    <scope>NUCLEOTIDE SEQUENCE [LARGE SCALE GENOMIC DNA]</scope>
    <source>
        <strain evidence="2 3">Mal15</strain>
    </source>
</reference>
<dbReference type="EMBL" id="CP036264">
    <property type="protein sequence ID" value="QEF96031.1"/>
    <property type="molecule type" value="Genomic_DNA"/>
</dbReference>
<organism evidence="2 3">
    <name type="scientific">Stieleria maiorica</name>
    <dbReference type="NCBI Taxonomy" id="2795974"/>
    <lineage>
        <taxon>Bacteria</taxon>
        <taxon>Pseudomonadati</taxon>
        <taxon>Planctomycetota</taxon>
        <taxon>Planctomycetia</taxon>
        <taxon>Pirellulales</taxon>
        <taxon>Pirellulaceae</taxon>
        <taxon>Stieleria</taxon>
    </lineage>
</organism>
<accession>A0A5B9M4H8</accession>